<dbReference type="Pfam" id="PF20695">
    <property type="entry name" value="UbiD_N"/>
    <property type="match status" value="1"/>
</dbReference>
<evidence type="ECO:0000259" key="3">
    <source>
        <dbReference type="Pfam" id="PF20696"/>
    </source>
</evidence>
<sequence>MGYQSLEACVADLERNGHLIRIREEVDPYLEMAAIHLRVFEHEGPALYFENIKGSRFPAVSNIFGTLERSKFIFRDTLEKIKVLVDLKTDPVKAVKNPFGYLNVAVTALSALPLKGRRNAPINFGRTKISDLPQIVNWPMDGGPFVTMPQVYTEDADKPGIMNANLGMYRIQLGGNEYIRDKEIGLHYQLHRGIGVHQTKANAKGQPLKVSIFVGGPPSHPLSAVMPLPEGLSEMTFAGALGNRRFRYFYDEEGFCISSDADFVITGTVYPHENKPEGPFGDHLGYYSLAHPFPLMKVHNVYHRKNPIWSFTVVGRPPQEDTSFGALIHEITGSALPKEIPGLHEVNAVDAAGVHPLLFAIGSERYTPYLKERTPQEILTIANHILGKNQLSLAKYLFISAKEDNPTLHTHDIERFLTHVLERIDFARDLHFHTNTTIDTLDYTGGALNSGSKVVLAAAGEKRRELWKEVPSSFTIPNLFSDFRLAIPGVLTLKAPAYINEAETEKAIAVLNEHLRSVDLKGLALIVLCDDASFTAASVNNLVWITFTRSNPANDIYGINSFTEHKHWGCRGPLIIDARKKPHHAPELIKDPEVEKRVDRLGERGGSLHGII</sequence>
<dbReference type="RefSeq" id="WP_141814929.1">
    <property type="nucleotide sequence ID" value="NZ_VFPL01000001.1"/>
</dbReference>
<dbReference type="InterPro" id="IPR002830">
    <property type="entry name" value="UbiD"/>
</dbReference>
<dbReference type="GO" id="GO:0005737">
    <property type="term" value="C:cytoplasm"/>
    <property type="evidence" value="ECO:0007669"/>
    <property type="project" value="TreeGrafter"/>
</dbReference>
<dbReference type="Gene3D" id="3.40.1670.10">
    <property type="entry name" value="UbiD C-terminal domain-like"/>
    <property type="match status" value="1"/>
</dbReference>
<reference evidence="4 5" key="1">
    <citation type="submission" date="2019-09" db="EMBL/GenBank/DDBJ databases">
        <title>Pararcticibacter amylolyticus gen. nov., sp. nov., isolated from a rottenly hemp rope, and reclassification of Pedobacter tournemirensis as Pararcticibacter tournemirensis comb. nov.</title>
        <authorList>
            <person name="Cai Y."/>
        </authorList>
    </citation>
    <scope>NUCLEOTIDE SEQUENCE [LARGE SCALE GENOMIC DNA]</scope>
    <source>
        <strain evidence="4 5">TF5-37.2-LB10</strain>
    </source>
</reference>
<dbReference type="EMBL" id="VWNE01000006">
    <property type="protein sequence ID" value="KAA8484949.1"/>
    <property type="molecule type" value="Genomic_DNA"/>
</dbReference>
<feature type="domain" description="3-octaprenyl-4-hydroxybenzoate carboxy-lyase-like Rift-related" evidence="1">
    <location>
        <begin position="126"/>
        <end position="317"/>
    </location>
</feature>
<evidence type="ECO:0000259" key="2">
    <source>
        <dbReference type="Pfam" id="PF20695"/>
    </source>
</evidence>
<dbReference type="PANTHER" id="PTHR30108:SF7">
    <property type="entry name" value="3-POLYPRENYL-4-HYDROXYBENZOATE DECARBOXYLASE"/>
    <property type="match status" value="1"/>
</dbReference>
<dbReference type="InterPro" id="IPR049381">
    <property type="entry name" value="UbiD-like_C"/>
</dbReference>
<keyword evidence="5" id="KW-1185">Reference proteome</keyword>
<gene>
    <name evidence="4" type="ORF">F1649_04720</name>
</gene>
<proteinExistence type="predicted"/>
<feature type="domain" description="3-octaprenyl-4-hydroxybenzoate carboxy-lyase-like C-terminal" evidence="3">
    <location>
        <begin position="323"/>
        <end position="458"/>
    </location>
</feature>
<evidence type="ECO:0000313" key="4">
    <source>
        <dbReference type="EMBL" id="KAA8484949.1"/>
    </source>
</evidence>
<dbReference type="AlphaFoldDB" id="A0A5M9HEL4"/>
<dbReference type="Proteomes" id="UP000322918">
    <property type="component" value="Unassembled WGS sequence"/>
</dbReference>
<dbReference type="SUPFAM" id="SSF143968">
    <property type="entry name" value="UbiD C-terminal domain-like"/>
    <property type="match status" value="2"/>
</dbReference>
<name>A0A5M9HEL4_9SPHI</name>
<feature type="domain" description="3-octaprenyl-4-hydroxybenzoate carboxy-lyase-like N-terminal" evidence="2">
    <location>
        <begin position="11"/>
        <end position="86"/>
    </location>
</feature>
<dbReference type="GO" id="GO:0016831">
    <property type="term" value="F:carboxy-lyase activity"/>
    <property type="evidence" value="ECO:0007669"/>
    <property type="project" value="InterPro"/>
</dbReference>
<dbReference type="Pfam" id="PF20696">
    <property type="entry name" value="UbiD_C"/>
    <property type="match status" value="1"/>
</dbReference>
<dbReference type="PANTHER" id="PTHR30108">
    <property type="entry name" value="3-OCTAPRENYL-4-HYDROXYBENZOATE CARBOXY-LYASE-RELATED"/>
    <property type="match status" value="1"/>
</dbReference>
<organism evidence="4 5">
    <name type="scientific">Arcticibacter tournemirensis</name>
    <dbReference type="NCBI Taxonomy" id="699437"/>
    <lineage>
        <taxon>Bacteria</taxon>
        <taxon>Pseudomonadati</taxon>
        <taxon>Bacteroidota</taxon>
        <taxon>Sphingobacteriia</taxon>
        <taxon>Sphingobacteriales</taxon>
        <taxon>Sphingobacteriaceae</taxon>
        <taxon>Arcticibacter</taxon>
    </lineage>
</organism>
<comment type="caution">
    <text evidence="4">The sequence shown here is derived from an EMBL/GenBank/DDBJ whole genome shotgun (WGS) entry which is preliminary data.</text>
</comment>
<dbReference type="OrthoDB" id="9809841at2"/>
<evidence type="ECO:0000313" key="5">
    <source>
        <dbReference type="Proteomes" id="UP000322918"/>
    </source>
</evidence>
<dbReference type="Pfam" id="PF01977">
    <property type="entry name" value="UbiD"/>
    <property type="match status" value="1"/>
</dbReference>
<accession>A0A5M9HEL4</accession>
<evidence type="ECO:0000259" key="1">
    <source>
        <dbReference type="Pfam" id="PF01977"/>
    </source>
</evidence>
<protein>
    <submittedName>
        <fullName evidence="4">UbiD family decarboxylase</fullName>
    </submittedName>
</protein>
<dbReference type="SUPFAM" id="SSF50475">
    <property type="entry name" value="FMN-binding split barrel"/>
    <property type="match status" value="1"/>
</dbReference>
<dbReference type="InterPro" id="IPR048304">
    <property type="entry name" value="UbiD_Rift_dom"/>
</dbReference>
<dbReference type="InterPro" id="IPR049383">
    <property type="entry name" value="UbiD-like_N"/>
</dbReference>